<gene>
    <name evidence="1" type="ORF">P5S46_21495</name>
</gene>
<accession>A0AAJ6CTC6</accession>
<dbReference type="Proteomes" id="UP001218423">
    <property type="component" value="Plasmid pAC1520"/>
</dbReference>
<dbReference type="RefSeq" id="WP_128342848.1">
    <property type="nucleotide sequence ID" value="NZ_CAWOMG010000077.1"/>
</dbReference>
<sequence length="362" mass="40753">MTDDEAKEISKNSSTGADVLASLALHENRWVRSNVAEHVNTSIDVLDMLSSDQDPVVIGSIIKNPATPTAALIRIVNNAVGTADVHKVLGRRTLDEALQHVLAGYPSEDVRASLAEHSSTKPDVLEQLYADDNRRIRDLIARNPNTKEYLLHELSKSYFFSVINNPSAPVEILRRAVSTDQGKEIYSKYVAQNPMCPDDILNDMSFFNKWVPHWRNKSADRADLVISMSLHSRLTDISFDRLRREPVDTRLNLIMNPTVKASHLVKLALTDKSDKVRTDAMQKIERSASIRNAVKAGELKLSDECFKDKARTLSLGDFLIENKMTDRYQQLLSAELESVLPKISLQTQHNDTPSIPLKRMRM</sequence>
<organism evidence="1 2">
    <name type="scientific">Aeromonas caviae</name>
    <name type="common">Aeromonas punctata</name>
    <dbReference type="NCBI Taxonomy" id="648"/>
    <lineage>
        <taxon>Bacteria</taxon>
        <taxon>Pseudomonadati</taxon>
        <taxon>Pseudomonadota</taxon>
        <taxon>Gammaproteobacteria</taxon>
        <taxon>Aeromonadales</taxon>
        <taxon>Aeromonadaceae</taxon>
        <taxon>Aeromonas</taxon>
    </lineage>
</organism>
<proteinExistence type="predicted"/>
<dbReference type="AlphaFoldDB" id="A0AAJ6CTC6"/>
<dbReference type="InterPro" id="IPR011989">
    <property type="entry name" value="ARM-like"/>
</dbReference>
<keyword evidence="1" id="KW-0614">Plasmid</keyword>
<evidence type="ECO:0000313" key="1">
    <source>
        <dbReference type="EMBL" id="WFG00340.1"/>
    </source>
</evidence>
<protein>
    <submittedName>
        <fullName evidence="1">Uncharacterized protein</fullName>
    </submittedName>
</protein>
<geneLocation type="plasmid" evidence="1 2">
    <name>pAC1520</name>
</geneLocation>
<dbReference type="Gene3D" id="1.25.10.10">
    <property type="entry name" value="Leucine-rich Repeat Variant"/>
    <property type="match status" value="1"/>
</dbReference>
<reference evidence="1" key="1">
    <citation type="submission" date="2023-03" db="EMBL/GenBank/DDBJ databases">
        <title>Aeromonas caviae strain AC1520.</title>
        <authorList>
            <person name="Xie T."/>
            <person name="Zhang Q."/>
            <person name="Deng J."/>
            <person name="Li X."/>
        </authorList>
    </citation>
    <scope>NUCLEOTIDE SEQUENCE</scope>
    <source>
        <strain evidence="1">AC1520</strain>
        <plasmid evidence="1">pAC1520</plasmid>
    </source>
</reference>
<dbReference type="EMBL" id="CP120943">
    <property type="protein sequence ID" value="WFG00340.1"/>
    <property type="molecule type" value="Genomic_DNA"/>
</dbReference>
<evidence type="ECO:0000313" key="2">
    <source>
        <dbReference type="Proteomes" id="UP001218423"/>
    </source>
</evidence>
<name>A0AAJ6CTC6_AERCA</name>